<feature type="domain" description="SET" evidence="2">
    <location>
        <begin position="124"/>
        <end position="276"/>
    </location>
</feature>
<organism evidence="3 4">
    <name type="scientific">Discostella pseudostelligera</name>
    <dbReference type="NCBI Taxonomy" id="259834"/>
    <lineage>
        <taxon>Eukaryota</taxon>
        <taxon>Sar</taxon>
        <taxon>Stramenopiles</taxon>
        <taxon>Ochrophyta</taxon>
        <taxon>Bacillariophyta</taxon>
        <taxon>Coscinodiscophyceae</taxon>
        <taxon>Thalassiosirophycidae</taxon>
        <taxon>Stephanodiscales</taxon>
        <taxon>Stephanodiscaceae</taxon>
        <taxon>Discostella</taxon>
    </lineage>
</organism>
<comment type="caution">
    <text evidence="3">The sequence shown here is derived from an EMBL/GenBank/DDBJ whole genome shotgun (WGS) entry which is preliminary data.</text>
</comment>
<dbReference type="Proteomes" id="UP001530293">
    <property type="component" value="Unassembled WGS sequence"/>
</dbReference>
<dbReference type="AlphaFoldDB" id="A0ABD3MB86"/>
<evidence type="ECO:0000313" key="3">
    <source>
        <dbReference type="EMBL" id="KAL3757800.1"/>
    </source>
</evidence>
<accession>A0ABD3MB86</accession>
<gene>
    <name evidence="3" type="ORF">ACHAWU_009266</name>
</gene>
<dbReference type="InterPro" id="IPR001214">
    <property type="entry name" value="SET_dom"/>
</dbReference>
<name>A0ABD3MB86_9STRA</name>
<evidence type="ECO:0000259" key="2">
    <source>
        <dbReference type="PROSITE" id="PS50280"/>
    </source>
</evidence>
<evidence type="ECO:0000313" key="4">
    <source>
        <dbReference type="Proteomes" id="UP001530293"/>
    </source>
</evidence>
<dbReference type="EMBL" id="JALLBG020000253">
    <property type="protein sequence ID" value="KAL3757800.1"/>
    <property type="molecule type" value="Genomic_DNA"/>
</dbReference>
<dbReference type="InterPro" id="IPR046341">
    <property type="entry name" value="SET_dom_sf"/>
</dbReference>
<sequence length="710" mass="80750">MKERRMHHRFYYYYSSSITIIICLHRHLGAQAIPTRTDAAAAVLFTRFDRDAYLNLAGDAARRRRGRDDDASVNYFRQTSPTKNFDDDQQQQQQQQEKDARINNSQTADQQNYDYDNYDDPDKCTVYLAPSSIPHSGLGMYTTIPYTPGTKFFPEIGIFFHDKHRQYLVNNDRPRLSAQYPWLSSALSFGAFDAAYGESYIPGIGMLTNSHLGLVNFRLSEPWMMQRSMDGTDSLFYSDSLTLDDVGRGAYTTHGHVMFEAVSHIEAGEEMFVSYGDEWFTSREEALGIVPGGDDFTEADELLRIFSETHLQNNDQLLGEDGVNEGEEQWDDDSDDTLANLTAEYEMVLRNASEKGKRLRAALPDNVQDVPAALELGTARFSAKDSIQSLEWLEENGACLDNIVSGVSSIPQAGRGAFATRSIKEGDQITTTPVLTFDREELLLWESVEKMDDGGLVMELLGQQLLVNYCYGHANSSLLFFPYAPTVNFINHGSIEESNAEIRWSRSPYHKAEWLHEPLEDVKSRMKTGLMFDIIATRDLSRGDEILLYYGKDWEEGWMQHISEWSPTMDSEHPVVVDDDDDDNNATLPHLNLTDSLGHPTTSDLNVIEKTPIVRTVDEQADNPYPSYIMTICRFEPPEECVTQNMDGACISRWTHVYEEKDLYRCSILSRRPYSKDHFAYGTFRQVIGLPDGLLPPHWMDLNSTLESDN</sequence>
<dbReference type="PROSITE" id="PS50280">
    <property type="entry name" value="SET"/>
    <property type="match status" value="2"/>
</dbReference>
<proteinExistence type="predicted"/>
<feature type="domain" description="SET" evidence="2">
    <location>
        <begin position="401"/>
        <end position="551"/>
    </location>
</feature>
<dbReference type="Pfam" id="PF00856">
    <property type="entry name" value="SET"/>
    <property type="match status" value="1"/>
</dbReference>
<feature type="region of interest" description="Disordered" evidence="1">
    <location>
        <begin position="61"/>
        <end position="115"/>
    </location>
</feature>
<protein>
    <recommendedName>
        <fullName evidence="2">SET domain-containing protein</fullName>
    </recommendedName>
</protein>
<reference evidence="3 4" key="1">
    <citation type="submission" date="2024-10" db="EMBL/GenBank/DDBJ databases">
        <title>Updated reference genomes for cyclostephanoid diatoms.</title>
        <authorList>
            <person name="Roberts W.R."/>
            <person name="Alverson A.J."/>
        </authorList>
    </citation>
    <scope>NUCLEOTIDE SEQUENCE [LARGE SCALE GENOMIC DNA]</scope>
    <source>
        <strain evidence="3 4">AJA232-27</strain>
    </source>
</reference>
<dbReference type="SUPFAM" id="SSF82199">
    <property type="entry name" value="SET domain"/>
    <property type="match status" value="2"/>
</dbReference>
<keyword evidence="4" id="KW-1185">Reference proteome</keyword>
<dbReference type="Gene3D" id="2.170.270.10">
    <property type="entry name" value="SET domain"/>
    <property type="match status" value="2"/>
</dbReference>
<evidence type="ECO:0000256" key="1">
    <source>
        <dbReference type="SAM" id="MobiDB-lite"/>
    </source>
</evidence>